<organism evidence="1 2">
    <name type="scientific">Nephila pilipes</name>
    <name type="common">Giant wood spider</name>
    <name type="synonym">Nephila maculata</name>
    <dbReference type="NCBI Taxonomy" id="299642"/>
    <lineage>
        <taxon>Eukaryota</taxon>
        <taxon>Metazoa</taxon>
        <taxon>Ecdysozoa</taxon>
        <taxon>Arthropoda</taxon>
        <taxon>Chelicerata</taxon>
        <taxon>Arachnida</taxon>
        <taxon>Araneae</taxon>
        <taxon>Araneomorphae</taxon>
        <taxon>Entelegynae</taxon>
        <taxon>Araneoidea</taxon>
        <taxon>Nephilidae</taxon>
        <taxon>Nephila</taxon>
    </lineage>
</organism>
<dbReference type="Proteomes" id="UP000887013">
    <property type="component" value="Unassembled WGS sequence"/>
</dbReference>
<accession>A0A8X6P7N7</accession>
<keyword evidence="2" id="KW-1185">Reference proteome</keyword>
<dbReference type="AlphaFoldDB" id="A0A8X6P7N7"/>
<evidence type="ECO:0000313" key="2">
    <source>
        <dbReference type="Proteomes" id="UP000887013"/>
    </source>
</evidence>
<protein>
    <submittedName>
        <fullName evidence="1">Uncharacterized protein</fullName>
    </submittedName>
</protein>
<comment type="caution">
    <text evidence="1">The sequence shown here is derived from an EMBL/GenBank/DDBJ whole genome shotgun (WGS) entry which is preliminary data.</text>
</comment>
<evidence type="ECO:0000313" key="1">
    <source>
        <dbReference type="EMBL" id="GFT54946.1"/>
    </source>
</evidence>
<sequence length="120" mass="12906">MVINSAGAKACLLQPAPVCWRYGKSVRFAAAKRRELARLCHALPAASAKRTRVGVYGSCRRVRRQRRRFASSGNGGTGNGCSNTRYAAAEACAKMRVKQKSLAAAARGTVLAFAVFFRAI</sequence>
<proteinExistence type="predicted"/>
<reference evidence="1" key="1">
    <citation type="submission" date="2020-08" db="EMBL/GenBank/DDBJ databases">
        <title>Multicomponent nature underlies the extraordinary mechanical properties of spider dragline silk.</title>
        <authorList>
            <person name="Kono N."/>
            <person name="Nakamura H."/>
            <person name="Mori M."/>
            <person name="Yoshida Y."/>
            <person name="Ohtoshi R."/>
            <person name="Malay A.D."/>
            <person name="Moran D.A.P."/>
            <person name="Tomita M."/>
            <person name="Numata K."/>
            <person name="Arakawa K."/>
        </authorList>
    </citation>
    <scope>NUCLEOTIDE SEQUENCE</scope>
</reference>
<gene>
    <name evidence="1" type="ORF">NPIL_586081</name>
</gene>
<name>A0A8X6P7N7_NEPPI</name>
<dbReference type="EMBL" id="BMAW01017637">
    <property type="protein sequence ID" value="GFT54946.1"/>
    <property type="molecule type" value="Genomic_DNA"/>
</dbReference>